<dbReference type="AlphaFoldDB" id="A0A2S7F710"/>
<comment type="caution">
    <text evidence="4">The sequence shown here is derived from an EMBL/GenBank/DDBJ whole genome shotgun (WGS) entry which is preliminary data.</text>
</comment>
<dbReference type="Gene3D" id="2.40.40.10">
    <property type="entry name" value="RlpA-like domain"/>
    <property type="match status" value="1"/>
</dbReference>
<dbReference type="SUPFAM" id="SSF50685">
    <property type="entry name" value="Barwin-like endoglucanases"/>
    <property type="match status" value="1"/>
</dbReference>
<dbReference type="InterPro" id="IPR010611">
    <property type="entry name" value="3D_dom"/>
</dbReference>
<keyword evidence="2" id="KW-0472">Membrane</keyword>
<dbReference type="GO" id="GO:0019867">
    <property type="term" value="C:outer membrane"/>
    <property type="evidence" value="ECO:0007669"/>
    <property type="project" value="InterPro"/>
</dbReference>
<dbReference type="RefSeq" id="WP_027636432.1">
    <property type="nucleotide sequence ID" value="NZ_CP191154.1"/>
</dbReference>
<evidence type="ECO:0000313" key="5">
    <source>
        <dbReference type="Proteomes" id="UP000238081"/>
    </source>
</evidence>
<dbReference type="InterPro" id="IPR051933">
    <property type="entry name" value="Resuscitation_pf_RpfB"/>
</dbReference>
<dbReference type="Pfam" id="PF03990">
    <property type="entry name" value="DUF348"/>
    <property type="match status" value="2"/>
</dbReference>
<dbReference type="InterPro" id="IPR011098">
    <property type="entry name" value="G5_dom"/>
</dbReference>
<dbReference type="GO" id="GO:0004553">
    <property type="term" value="F:hydrolase activity, hydrolyzing O-glycosyl compounds"/>
    <property type="evidence" value="ECO:0007669"/>
    <property type="project" value="InterPro"/>
</dbReference>
<name>A0A2S7F710_CLOBU</name>
<dbReference type="InterPro" id="IPR007137">
    <property type="entry name" value="DUF348"/>
</dbReference>
<sequence length="352" mass="38347">MVERLKRFTTKSLFNGPKAKIIVGAVAVTITVGAIAAITIMNMRKTLTISIDGKEETFVTYKGTVQDVLQDKNIAVGVKDKVQPSLESKVSEKETIKIKSAIPVEITANGVQLEVQSADGTIGEMLKNEEEALQEYGIKFNEDIDEVSPSLDSQIEDNMRVQIVNVEKEELVQNEPINFETIVEKDESLDKSVSKVKSEGVNGEKEVTYEVVYRDGVETSRNVTSTKTITEPKNEIVIKGTGQVYASRGGESINYKEKLNCVATAYSGDRTTATGRSPVRNPGGMSTIAVDPSFIPLGSKVYVEGYGYAIAADTGGAIKGNIIDLFLNSSSECWSWGRRPVTVLVVAYPGEW</sequence>
<dbReference type="Pfam" id="PF07501">
    <property type="entry name" value="G5"/>
    <property type="match status" value="1"/>
</dbReference>
<dbReference type="PANTHER" id="PTHR39160">
    <property type="entry name" value="CELL WALL-BINDING PROTEIN YOCH"/>
    <property type="match status" value="1"/>
</dbReference>
<evidence type="ECO:0000256" key="2">
    <source>
        <dbReference type="SAM" id="Phobius"/>
    </source>
</evidence>
<evidence type="ECO:0000313" key="4">
    <source>
        <dbReference type="EMBL" id="PPV12529.1"/>
    </source>
</evidence>
<reference evidence="4 5" key="1">
    <citation type="submission" date="2016-01" db="EMBL/GenBank/DDBJ databases">
        <title>Characterization of the Clostridium difficile lineages that are prevalent in Hong Kong and China.</title>
        <authorList>
            <person name="Kwok J.S.-L."/>
            <person name="Lam W.-Y."/>
            <person name="Ip M."/>
            <person name="Chan T.-F."/>
            <person name="Hawkey P.M."/>
            <person name="Tsui S.K.-W."/>
        </authorList>
    </citation>
    <scope>NUCLEOTIDE SEQUENCE [LARGE SCALE GENOMIC DNA]</scope>
    <source>
        <strain evidence="4 5">300064</strain>
    </source>
</reference>
<dbReference type="GO" id="GO:0009254">
    <property type="term" value="P:peptidoglycan turnover"/>
    <property type="evidence" value="ECO:0007669"/>
    <property type="project" value="InterPro"/>
</dbReference>
<dbReference type="PROSITE" id="PS51109">
    <property type="entry name" value="G5"/>
    <property type="match status" value="1"/>
</dbReference>
<keyword evidence="1" id="KW-0732">Signal</keyword>
<dbReference type="Pfam" id="PF06725">
    <property type="entry name" value="3D"/>
    <property type="match status" value="1"/>
</dbReference>
<proteinExistence type="predicted"/>
<feature type="domain" description="G5" evidence="3">
    <location>
        <begin position="163"/>
        <end position="243"/>
    </location>
</feature>
<dbReference type="CDD" id="cd22786">
    <property type="entry name" value="DPBB_YuiC-like"/>
    <property type="match status" value="1"/>
</dbReference>
<dbReference type="SMART" id="SM01208">
    <property type="entry name" value="G5"/>
    <property type="match status" value="1"/>
</dbReference>
<keyword evidence="2" id="KW-1133">Transmembrane helix</keyword>
<dbReference type="EMBL" id="LRDH01000140">
    <property type="protein sequence ID" value="PPV12529.1"/>
    <property type="molecule type" value="Genomic_DNA"/>
</dbReference>
<protein>
    <recommendedName>
        <fullName evidence="3">G5 domain-containing protein</fullName>
    </recommendedName>
</protein>
<evidence type="ECO:0000256" key="1">
    <source>
        <dbReference type="ARBA" id="ARBA00022729"/>
    </source>
</evidence>
<dbReference type="PANTHER" id="PTHR39160:SF4">
    <property type="entry name" value="RESUSCITATION-PROMOTING FACTOR RPFB"/>
    <property type="match status" value="1"/>
</dbReference>
<keyword evidence="2" id="KW-0812">Transmembrane</keyword>
<dbReference type="Proteomes" id="UP000238081">
    <property type="component" value="Unassembled WGS sequence"/>
</dbReference>
<dbReference type="InterPro" id="IPR036908">
    <property type="entry name" value="RlpA-like_sf"/>
</dbReference>
<accession>A0A2S7F710</accession>
<feature type="transmembrane region" description="Helical" evidence="2">
    <location>
        <begin position="21"/>
        <end position="41"/>
    </location>
</feature>
<evidence type="ECO:0000259" key="3">
    <source>
        <dbReference type="PROSITE" id="PS51109"/>
    </source>
</evidence>
<dbReference type="Gene3D" id="2.20.230.10">
    <property type="entry name" value="Resuscitation-promoting factor rpfb"/>
    <property type="match status" value="1"/>
</dbReference>
<gene>
    <name evidence="4" type="ORF">AWN73_05000</name>
</gene>
<organism evidence="4 5">
    <name type="scientific">Clostridium butyricum</name>
    <dbReference type="NCBI Taxonomy" id="1492"/>
    <lineage>
        <taxon>Bacteria</taxon>
        <taxon>Bacillati</taxon>
        <taxon>Bacillota</taxon>
        <taxon>Clostridia</taxon>
        <taxon>Eubacteriales</taxon>
        <taxon>Clostridiaceae</taxon>
        <taxon>Clostridium</taxon>
    </lineage>
</organism>